<sequence length="313" mass="34021">MSAMDTQLHAALARAVDGVPHHQLHRRVAALSHRYRTEQVDDAAPGMRDHLDALAYAVIRMPATFRALYAALSAAERHVDASFTTHLDLGGGTGAAAWASTSLWPTIATEIVERHPAAIALGKQLATGNSWRWTSADLRHWSGSADLITIGYVLNELTDGARHALVESAAASAVTLVIVEPGTPHGHRRTLQARDLLIDHGFTIAAPCPHQGECPTDWCHFAARLPRTELHRVLKDGTRNYEEERFSYLVATRAPVRPAPARVIRRPGRPKGQVVLELCTSAGAARQLVVPKSSDSYRAARGTSWGDAWTQSS</sequence>
<organism evidence="5 6">
    <name type="scientific">Kribbella jiaozuonensis</name>
    <dbReference type="NCBI Taxonomy" id="2575441"/>
    <lineage>
        <taxon>Bacteria</taxon>
        <taxon>Bacillati</taxon>
        <taxon>Actinomycetota</taxon>
        <taxon>Actinomycetes</taxon>
        <taxon>Propionibacteriales</taxon>
        <taxon>Kribbellaceae</taxon>
        <taxon>Kribbella</taxon>
    </lineage>
</organism>
<dbReference type="Proteomes" id="UP000305836">
    <property type="component" value="Unassembled WGS sequence"/>
</dbReference>
<evidence type="ECO:0000256" key="4">
    <source>
        <dbReference type="ARBA" id="ARBA00023014"/>
    </source>
</evidence>
<dbReference type="GO" id="GO:0046872">
    <property type="term" value="F:metal ion binding"/>
    <property type="evidence" value="ECO:0007669"/>
    <property type="project" value="UniProtKB-KW"/>
</dbReference>
<dbReference type="GO" id="GO:0006412">
    <property type="term" value="P:translation"/>
    <property type="evidence" value="ECO:0007669"/>
    <property type="project" value="InterPro"/>
</dbReference>
<protein>
    <submittedName>
        <fullName evidence="5">rRNA methyltransferase</fullName>
    </submittedName>
</protein>
<evidence type="ECO:0000256" key="2">
    <source>
        <dbReference type="ARBA" id="ARBA00022946"/>
    </source>
</evidence>
<dbReference type="OrthoDB" id="9799639at2"/>
<dbReference type="InterPro" id="IPR015324">
    <property type="entry name" value="Ribosomal_Rsm22-like"/>
</dbReference>
<dbReference type="GO" id="GO:0003735">
    <property type="term" value="F:structural constituent of ribosome"/>
    <property type="evidence" value="ECO:0007669"/>
    <property type="project" value="TreeGrafter"/>
</dbReference>
<evidence type="ECO:0000256" key="1">
    <source>
        <dbReference type="ARBA" id="ARBA00022723"/>
    </source>
</evidence>
<proteinExistence type="predicted"/>
<dbReference type="Gene3D" id="3.40.50.150">
    <property type="entry name" value="Vaccinia Virus protein VP39"/>
    <property type="match status" value="1"/>
</dbReference>
<dbReference type="GO" id="GO:0051536">
    <property type="term" value="F:iron-sulfur cluster binding"/>
    <property type="evidence" value="ECO:0007669"/>
    <property type="project" value="UniProtKB-KW"/>
</dbReference>
<reference evidence="5 6" key="1">
    <citation type="submission" date="2019-04" db="EMBL/GenBank/DDBJ databases">
        <title>Kribbella sp. NEAU-THZ 27 nov., a novel actinomycete isolated from soil.</title>
        <authorList>
            <person name="Duan L."/>
        </authorList>
    </citation>
    <scope>NUCLEOTIDE SEQUENCE [LARGE SCALE GENOMIC DNA]</scope>
    <source>
        <strain evidence="6">NEAU-THZ27</strain>
    </source>
</reference>
<keyword evidence="4" id="KW-0411">Iron-sulfur</keyword>
<evidence type="ECO:0000256" key="3">
    <source>
        <dbReference type="ARBA" id="ARBA00023004"/>
    </source>
</evidence>
<keyword evidence="5" id="KW-0489">Methyltransferase</keyword>
<keyword evidence="6" id="KW-1185">Reference proteome</keyword>
<keyword evidence="1" id="KW-0479">Metal-binding</keyword>
<dbReference type="Pfam" id="PF09243">
    <property type="entry name" value="Rsm22"/>
    <property type="match status" value="1"/>
</dbReference>
<comment type="caution">
    <text evidence="5">The sequence shown here is derived from an EMBL/GenBank/DDBJ whole genome shotgun (WGS) entry which is preliminary data.</text>
</comment>
<dbReference type="PANTHER" id="PTHR13184:SF5">
    <property type="entry name" value="METHYLTRANSFERASE-LIKE PROTEIN 17, MITOCHONDRIAL"/>
    <property type="match status" value="1"/>
</dbReference>
<dbReference type="InterPro" id="IPR052571">
    <property type="entry name" value="Mt_RNA_Methyltransferase"/>
</dbReference>
<dbReference type="GO" id="GO:0008168">
    <property type="term" value="F:methyltransferase activity"/>
    <property type="evidence" value="ECO:0007669"/>
    <property type="project" value="UniProtKB-KW"/>
</dbReference>
<dbReference type="InterPro" id="IPR029063">
    <property type="entry name" value="SAM-dependent_MTases_sf"/>
</dbReference>
<evidence type="ECO:0000313" key="6">
    <source>
        <dbReference type="Proteomes" id="UP000305836"/>
    </source>
</evidence>
<keyword evidence="2" id="KW-0809">Transit peptide</keyword>
<dbReference type="EMBL" id="SZPZ01000002">
    <property type="protein sequence ID" value="TKK80443.1"/>
    <property type="molecule type" value="Genomic_DNA"/>
</dbReference>
<evidence type="ECO:0000313" key="5">
    <source>
        <dbReference type="EMBL" id="TKK80443.1"/>
    </source>
</evidence>
<dbReference type="PANTHER" id="PTHR13184">
    <property type="entry name" value="37S RIBOSOMAL PROTEIN S22"/>
    <property type="match status" value="1"/>
</dbReference>
<dbReference type="GO" id="GO:0015935">
    <property type="term" value="C:small ribosomal subunit"/>
    <property type="evidence" value="ECO:0007669"/>
    <property type="project" value="TreeGrafter"/>
</dbReference>
<dbReference type="AlphaFoldDB" id="A0A4V5UXE3"/>
<dbReference type="GO" id="GO:0032259">
    <property type="term" value="P:methylation"/>
    <property type="evidence" value="ECO:0007669"/>
    <property type="project" value="UniProtKB-KW"/>
</dbReference>
<dbReference type="SUPFAM" id="SSF53335">
    <property type="entry name" value="S-adenosyl-L-methionine-dependent methyltransferases"/>
    <property type="match status" value="1"/>
</dbReference>
<accession>A0A4V5UXE3</accession>
<gene>
    <name evidence="5" type="ORF">FDA38_19235</name>
</gene>
<keyword evidence="5" id="KW-0808">Transferase</keyword>
<keyword evidence="3" id="KW-0408">Iron</keyword>
<name>A0A4V5UXE3_9ACTN</name>